<dbReference type="OrthoDB" id="9790247at2"/>
<accession>A0A411PMU5</accession>
<dbReference type="InterPro" id="IPR013320">
    <property type="entry name" value="ConA-like_dom_sf"/>
</dbReference>
<keyword evidence="5" id="KW-1185">Reference proteome</keyword>
<dbReference type="InterPro" id="IPR046524">
    <property type="entry name" value="DUF6701"/>
</dbReference>
<name>A0A411PMU5_9GAMM</name>
<feature type="signal peptide" evidence="2">
    <location>
        <begin position="1"/>
        <end position="21"/>
    </location>
</feature>
<evidence type="ECO:0000313" key="5">
    <source>
        <dbReference type="Proteomes" id="UP000291106"/>
    </source>
</evidence>
<dbReference type="KEGG" id="smai:EXU30_08805"/>
<dbReference type="Pfam" id="PF20419">
    <property type="entry name" value="DUF6701"/>
    <property type="match status" value="1"/>
</dbReference>
<proteinExistence type="predicted"/>
<dbReference type="Gene3D" id="2.60.120.200">
    <property type="match status" value="1"/>
</dbReference>
<gene>
    <name evidence="4" type="ORF">EXU30_08805</name>
</gene>
<feature type="chain" id="PRO_5019538080" evidence="2">
    <location>
        <begin position="22"/>
        <end position="1536"/>
    </location>
</feature>
<dbReference type="EMBL" id="CP036200">
    <property type="protein sequence ID" value="QBF84854.1"/>
    <property type="molecule type" value="Genomic_DNA"/>
</dbReference>
<feature type="region of interest" description="Disordered" evidence="1">
    <location>
        <begin position="707"/>
        <end position="730"/>
    </location>
</feature>
<evidence type="ECO:0000256" key="1">
    <source>
        <dbReference type="SAM" id="MobiDB-lite"/>
    </source>
</evidence>
<feature type="domain" description="DUF6701" evidence="3">
    <location>
        <begin position="941"/>
        <end position="1534"/>
    </location>
</feature>
<evidence type="ECO:0000259" key="3">
    <source>
        <dbReference type="Pfam" id="PF20419"/>
    </source>
</evidence>
<evidence type="ECO:0000256" key="2">
    <source>
        <dbReference type="SAM" id="SignalP"/>
    </source>
</evidence>
<reference evidence="4 5" key="1">
    <citation type="submission" date="2019-02" db="EMBL/GenBank/DDBJ databases">
        <title>Shewanella sp. D4-2 isolated from Dokdo Island.</title>
        <authorList>
            <person name="Baek K."/>
        </authorList>
    </citation>
    <scope>NUCLEOTIDE SEQUENCE [LARGE SCALE GENOMIC DNA]</scope>
    <source>
        <strain evidence="4 5">D4-2</strain>
    </source>
</reference>
<protein>
    <submittedName>
        <fullName evidence="4">MSHA biogenesis protein MshQ</fullName>
    </submittedName>
</protein>
<evidence type="ECO:0000313" key="4">
    <source>
        <dbReference type="EMBL" id="QBF84854.1"/>
    </source>
</evidence>
<dbReference type="Proteomes" id="UP000291106">
    <property type="component" value="Chromosome"/>
</dbReference>
<keyword evidence="2" id="KW-0732">Signal</keyword>
<sequence>MIQTTAALVAGLSLYSSAVSAFDPIDENAIWPAVAQGHHSNNNSGCNQISNPQLTIFNSSSINGTQGNDLAFCSINTSNGLPNDSCDDGAGGTRACTVTGSSIRGLQMNGNQGFRSSSGADGGIGFCRTGEVYNLGDSGDTQFSSLSLYADCEVNFSNSNSEYRFNSIAMGSGAKLVFPTGDYWIGSLQINATSEIEAGENTRIFISQLAGALNGGVINSLESAGVQVITYGGFSMNSQSIVNADMYVEEGLTLNSSTVNGRVTAKSITMTGTSEINRPAEPVVPFHIQYGKATSTVVSFDNAFPTGVTPLVFLMPTVADTSSNGDGPASVRLVGTPSTTGFVWEQAEPPSPGNRYTQSVPMPEVHWIAVTPGTHDLANGQQLHAGTVDIDTVMFGGNSPYTDVPLPAGHDVFLSQRQTYANDCWFTTTSQFTNTGAELALDTSEVRSNAARCQPANRNNNQIVAETVAFMSVQSGTGVLALNSENVNYHFGAGAQTFTAGSIRDLNYQCAFTTPLTGFTDVPIFVAGKNSRRGGDGGWLRRCQLTEALVSMVIDEDTYRDSDRRHVWENYSFIALQKEEVVEQCFTDDFNRNDLGTDWVTSSSRGNFTPSIVGSRLRVTEAAGNQATSSTYQRLFSGSDNKVVIEFDHYAYDGSGADGIAFVLSDASITPQPGSYGGPLGYGARSNVDGFAGGWLGFGIDEYGNFSTEGGPDGPGRRRQSVAIRGSGSGTSGYKYLRGTCDNGQTNPGGNCLTPTVDNNNVNPAHRYRITVDSEVAGQSIVSVERDTGNGFTMLIPPFDAAADSDQAAIPTDFLLSLTGSTGGATNIHEIDNVEICALESRPIGVVIDHFEFDHTGSGLTCAPETLTLKACANPDCSQLVPDQVTATLSPASIPTGGGWVGGNVVTFSGGQTTLQLRNNTPGAVTLDVIGSTPGAKPFSQTLCSIAGGTATAANCSLTFADTGFIFDTDAANKDTATQFAKLANKPLSMTIAAVKKDDATEQCVPTFANQAKSISLWSSYVDPSAGGLVATSSVTVDNTNIGKSATSATQLALNFDAQGEASFTLNYPDAGKIQLDASYSGTGEEAGLVMTGNVEVVNFPVGLCISQIENQATCPSGDASCSVFKRAGESFMFEVRGKAWQADGDADYCDNLNTPNYAHGNMQLSHSLVAPSPGQLGSISNASYNHVAAVNNANNVTQTVSEVGVFDFSVKPQSSYLGSSFYDIPQASTGNTGRFVPASFAISGASVLPACGGFSYMEQPFPVAFNISAQNLNSVTTQNYQGAFAKGTASLAGENANDGVDLSARLSSLPVGSGSWSAGVATVDSSYRATFARTTAPNVDGPYSQLDVGVQVYDNDGDFAFVASPDMRPDTSGDCQTPSNTCTAKRLGTKDMRHGRVLMDNTYGPESEVLMMPVYAQFWNGTNWQLNTDDSCSIISGALSPLATYNPALSTGETVQRSGQFGQIINGQQTLLWQNVGTNNYRGQVLSPLDVDSWLEWYWNYDSLSPNTLSDPQSSAFFGRYRGHDRVIYWREVRQ</sequence>
<organism evidence="4 5">
    <name type="scientific">Shewanella maritima</name>
    <dbReference type="NCBI Taxonomy" id="2520507"/>
    <lineage>
        <taxon>Bacteria</taxon>
        <taxon>Pseudomonadati</taxon>
        <taxon>Pseudomonadota</taxon>
        <taxon>Gammaproteobacteria</taxon>
        <taxon>Alteromonadales</taxon>
        <taxon>Shewanellaceae</taxon>
        <taxon>Shewanella</taxon>
    </lineage>
</organism>
<dbReference type="SUPFAM" id="SSF49899">
    <property type="entry name" value="Concanavalin A-like lectins/glucanases"/>
    <property type="match status" value="1"/>
</dbReference>